<protein>
    <recommendedName>
        <fullName evidence="4">Holin</fullName>
    </recommendedName>
</protein>
<keyword evidence="1" id="KW-0472">Membrane</keyword>
<keyword evidence="1" id="KW-1133">Transmembrane helix</keyword>
<evidence type="ECO:0008006" key="4">
    <source>
        <dbReference type="Google" id="ProtNLM"/>
    </source>
</evidence>
<feature type="transmembrane region" description="Helical" evidence="1">
    <location>
        <begin position="49"/>
        <end position="67"/>
    </location>
</feature>
<keyword evidence="1" id="KW-0812">Transmembrane</keyword>
<feature type="transmembrane region" description="Helical" evidence="1">
    <location>
        <begin position="106"/>
        <end position="128"/>
    </location>
</feature>
<sequence length="143" mass="15808">MEGNSTSHRLLGTWHSFRNLPLWLQGWVLLILMPLNGASLLLLSSFSGQATALALLLVLAVNLSLMWHHGGMNKDMSLVHLLAWIPLELGLLGQLAGLWGDDFMTASQWAFTVAIVMTNAVSLFFDIVDAWCWAQGDRVTLHP</sequence>
<reference evidence="2 3" key="1">
    <citation type="submission" date="2012-09" db="EMBL/GenBank/DDBJ databases">
        <title>Genome Sequence of alkane-degrading Bacterium Alcanivorax jadensis T9.</title>
        <authorList>
            <person name="Lai Q."/>
            <person name="Shao Z."/>
        </authorList>
    </citation>
    <scope>NUCLEOTIDE SEQUENCE [LARGE SCALE GENOMIC DNA]</scope>
    <source>
        <strain evidence="2 3">T9</strain>
    </source>
</reference>
<dbReference type="RefSeq" id="WP_035244998.1">
    <property type="nucleotide sequence ID" value="NZ_ARXU01000002.1"/>
</dbReference>
<accession>A0ABR4WFM0</accession>
<dbReference type="EMBL" id="ARXU01000002">
    <property type="protein sequence ID" value="KGD62326.1"/>
    <property type="molecule type" value="Genomic_DNA"/>
</dbReference>
<organism evidence="2 3">
    <name type="scientific">Alcanivorax jadensis T9</name>
    <dbReference type="NCBI Taxonomy" id="1177181"/>
    <lineage>
        <taxon>Bacteria</taxon>
        <taxon>Pseudomonadati</taxon>
        <taxon>Pseudomonadota</taxon>
        <taxon>Gammaproteobacteria</taxon>
        <taxon>Oceanospirillales</taxon>
        <taxon>Alcanivoracaceae</taxon>
        <taxon>Alcanivorax</taxon>
    </lineage>
</organism>
<comment type="caution">
    <text evidence="2">The sequence shown here is derived from an EMBL/GenBank/DDBJ whole genome shotgun (WGS) entry which is preliminary data.</text>
</comment>
<feature type="transmembrane region" description="Helical" evidence="1">
    <location>
        <begin position="79"/>
        <end position="100"/>
    </location>
</feature>
<name>A0ABR4WFM0_9GAMM</name>
<proteinExistence type="predicted"/>
<evidence type="ECO:0000313" key="2">
    <source>
        <dbReference type="EMBL" id="KGD62326.1"/>
    </source>
</evidence>
<gene>
    <name evidence="2" type="ORF">T9A_00617</name>
</gene>
<dbReference type="Proteomes" id="UP000029443">
    <property type="component" value="Unassembled WGS sequence"/>
</dbReference>
<evidence type="ECO:0000256" key="1">
    <source>
        <dbReference type="SAM" id="Phobius"/>
    </source>
</evidence>
<feature type="transmembrane region" description="Helical" evidence="1">
    <location>
        <begin position="20"/>
        <end position="43"/>
    </location>
</feature>
<evidence type="ECO:0000313" key="3">
    <source>
        <dbReference type="Proteomes" id="UP000029443"/>
    </source>
</evidence>
<keyword evidence="3" id="KW-1185">Reference proteome</keyword>